<evidence type="ECO:0000256" key="1">
    <source>
        <dbReference type="SAM" id="Phobius"/>
    </source>
</evidence>
<gene>
    <name evidence="2" type="ORF">CVV64_06790</name>
</gene>
<dbReference type="EMBL" id="PGXC01000003">
    <property type="protein sequence ID" value="PKK91456.1"/>
    <property type="molecule type" value="Genomic_DNA"/>
</dbReference>
<keyword evidence="1" id="KW-0472">Membrane</keyword>
<proteinExistence type="predicted"/>
<comment type="caution">
    <text evidence="2">The sequence shown here is derived from an EMBL/GenBank/DDBJ whole genome shotgun (WGS) entry which is preliminary data.</text>
</comment>
<sequence>MARKNRIQNRNEQITDVQSIQEVLLQEENSFNEVDEFSPSLRWHLIALASIGTILLLLYWMYFTLYAS</sequence>
<dbReference type="AlphaFoldDB" id="A0A2N1PT04"/>
<keyword evidence="1" id="KW-1133">Transmembrane helix</keyword>
<keyword evidence="1" id="KW-0812">Transmembrane</keyword>
<evidence type="ECO:0000313" key="2">
    <source>
        <dbReference type="EMBL" id="PKK91456.1"/>
    </source>
</evidence>
<reference evidence="2 3" key="1">
    <citation type="journal article" date="2017" name="ISME J.">
        <title>Potential for microbial H2 and metal transformations associated with novel bacteria and archaea in deep terrestrial subsurface sediments.</title>
        <authorList>
            <person name="Hernsdorf A.W."/>
            <person name="Amano Y."/>
            <person name="Miyakawa K."/>
            <person name="Ise K."/>
            <person name="Suzuki Y."/>
            <person name="Anantharaman K."/>
            <person name="Probst A."/>
            <person name="Burstein D."/>
            <person name="Thomas B.C."/>
            <person name="Banfield J.F."/>
        </authorList>
    </citation>
    <scope>NUCLEOTIDE SEQUENCE [LARGE SCALE GENOMIC DNA]</scope>
    <source>
        <strain evidence="2">HGW-Wallbacteria-1</strain>
    </source>
</reference>
<dbReference type="Proteomes" id="UP000233256">
    <property type="component" value="Unassembled WGS sequence"/>
</dbReference>
<organism evidence="2 3">
    <name type="scientific">Candidatus Wallbacteria bacterium HGW-Wallbacteria-1</name>
    <dbReference type="NCBI Taxonomy" id="2013854"/>
    <lineage>
        <taxon>Bacteria</taxon>
        <taxon>Candidatus Walliibacteriota</taxon>
    </lineage>
</organism>
<name>A0A2N1PT04_9BACT</name>
<feature type="transmembrane region" description="Helical" evidence="1">
    <location>
        <begin position="43"/>
        <end position="62"/>
    </location>
</feature>
<accession>A0A2N1PT04</accession>
<evidence type="ECO:0000313" key="3">
    <source>
        <dbReference type="Proteomes" id="UP000233256"/>
    </source>
</evidence>
<protein>
    <submittedName>
        <fullName evidence="2">Uncharacterized protein</fullName>
    </submittedName>
</protein>